<feature type="region of interest" description="Disordered" evidence="2">
    <location>
        <begin position="554"/>
        <end position="583"/>
    </location>
</feature>
<evidence type="ECO:0000256" key="1">
    <source>
        <dbReference type="SAM" id="Coils"/>
    </source>
</evidence>
<evidence type="ECO:0008006" key="5">
    <source>
        <dbReference type="Google" id="ProtNLM"/>
    </source>
</evidence>
<evidence type="ECO:0000313" key="4">
    <source>
        <dbReference type="Proteomes" id="UP001627154"/>
    </source>
</evidence>
<reference evidence="3 4" key="1">
    <citation type="journal article" date="2024" name="bioRxiv">
        <title>A reference genome for Trichogramma kaykai: A tiny desert-dwelling parasitoid wasp with competing sex-ratio distorters.</title>
        <authorList>
            <person name="Culotta J."/>
            <person name="Lindsey A.R."/>
        </authorList>
    </citation>
    <scope>NUCLEOTIDE SEQUENCE [LARGE SCALE GENOMIC DNA]</scope>
    <source>
        <strain evidence="3 4">KSX58</strain>
    </source>
</reference>
<dbReference type="Proteomes" id="UP001627154">
    <property type="component" value="Unassembled WGS sequence"/>
</dbReference>
<evidence type="ECO:0000313" key="3">
    <source>
        <dbReference type="EMBL" id="KAL3386977.1"/>
    </source>
</evidence>
<dbReference type="EMBL" id="JBJJXI010000141">
    <property type="protein sequence ID" value="KAL3386977.1"/>
    <property type="molecule type" value="Genomic_DNA"/>
</dbReference>
<evidence type="ECO:0000256" key="2">
    <source>
        <dbReference type="SAM" id="MobiDB-lite"/>
    </source>
</evidence>
<protein>
    <recommendedName>
        <fullName evidence="5">BEN domain-containing protein</fullName>
    </recommendedName>
</protein>
<feature type="coiled-coil region" evidence="1">
    <location>
        <begin position="368"/>
        <end position="399"/>
    </location>
</feature>
<feature type="compositionally biased region" description="Acidic residues" evidence="2">
    <location>
        <begin position="558"/>
        <end position="583"/>
    </location>
</feature>
<sequence length="583" mass="66428">MNDNKITHAAVRFFDEKKMGSKIHHIVVVPISNIKNFKVLEKYDNHPFLVKKTVKQETMWVPAQILAIGLESDNLAESKAGRFHFDNLNLTSALQLVLERNDVSDTDFDSEDDTQGEGVVKEVEQTEKKEIGSNSNKLDAKKMNVDKKILSTFSRSLDQSIMDEYREQTHVQQKSSLYKSYNVNNSRSLSVSKDGMNSTSCKRKLQYDRNDAEGSLNHIEDGIDKLNDTQVDSISPSVNHLVQKRTTDMGGKKRKLTEQKKSQVKNKINASIMDRYRKDAFLQEKLSPTKPSGSGLNTSSSASPVITGSLAKNYTYENTSPVNNFSAIPNAASTASKKQSSTRYNSKSANILLGTENILHPDKHLECMDGIKTFIRECEEDLEREERELLAAREKKSKKIVGKRILKRKQKKEDPNEDVTMYKHLATKKDYKKFTEMNKNNEKVKMIHLKCGINVSFECFNKAKKSKTPSVLVRHLSRGIWGAFALQNRAIDLPKCAQLENRSPRKSLTPRKKAVLKSVYLDFLSKRFKGMYAEEKNRCMSYLSKFINFLNTSNQNDSENEDEERQDIDDISSTEDEATEENV</sequence>
<keyword evidence="4" id="KW-1185">Reference proteome</keyword>
<proteinExistence type="predicted"/>
<keyword evidence="1" id="KW-0175">Coiled coil</keyword>
<name>A0ABD2W1I9_9HYME</name>
<gene>
    <name evidence="3" type="ORF">TKK_017558</name>
</gene>
<accession>A0ABD2W1I9</accession>
<comment type="caution">
    <text evidence="3">The sequence shown here is derived from an EMBL/GenBank/DDBJ whole genome shotgun (WGS) entry which is preliminary data.</text>
</comment>
<dbReference type="AlphaFoldDB" id="A0ABD2W1I9"/>
<organism evidence="3 4">
    <name type="scientific">Trichogramma kaykai</name>
    <dbReference type="NCBI Taxonomy" id="54128"/>
    <lineage>
        <taxon>Eukaryota</taxon>
        <taxon>Metazoa</taxon>
        <taxon>Ecdysozoa</taxon>
        <taxon>Arthropoda</taxon>
        <taxon>Hexapoda</taxon>
        <taxon>Insecta</taxon>
        <taxon>Pterygota</taxon>
        <taxon>Neoptera</taxon>
        <taxon>Endopterygota</taxon>
        <taxon>Hymenoptera</taxon>
        <taxon>Apocrita</taxon>
        <taxon>Proctotrupomorpha</taxon>
        <taxon>Chalcidoidea</taxon>
        <taxon>Trichogrammatidae</taxon>
        <taxon>Trichogramma</taxon>
    </lineage>
</organism>